<name>A0A6J5M062_9CAUD</name>
<reference evidence="2" key="1">
    <citation type="submission" date="2020-04" db="EMBL/GenBank/DDBJ databases">
        <authorList>
            <person name="Chiriac C."/>
            <person name="Salcher M."/>
            <person name="Ghai R."/>
            <person name="Kavagutti S V."/>
        </authorList>
    </citation>
    <scope>NUCLEOTIDE SEQUENCE</scope>
</reference>
<protein>
    <submittedName>
        <fullName evidence="2">CxxC_CxxC_SSSS, putative regulatory protein, FmdB family</fullName>
    </submittedName>
</protein>
<evidence type="ECO:0000313" key="2">
    <source>
        <dbReference type="EMBL" id="CAB4140048.1"/>
    </source>
</evidence>
<gene>
    <name evidence="2" type="ORF">UFOVP404_15</name>
</gene>
<feature type="domain" description="Putative regulatory protein FmdB zinc ribbon" evidence="1">
    <location>
        <begin position="1"/>
        <end position="37"/>
    </location>
</feature>
<sequence>MPLFDFKCVCCTEVIEISENIPPACTTCGETMQRVWSAPAIKFNGTGFYSTGG</sequence>
<dbReference type="NCBIfam" id="TIGR02605">
    <property type="entry name" value="CxxC_CxxC_SSSS"/>
    <property type="match status" value="1"/>
</dbReference>
<dbReference type="InterPro" id="IPR013429">
    <property type="entry name" value="Regulatory_FmdB_Zinc_ribbon"/>
</dbReference>
<organism evidence="2">
    <name type="scientific">uncultured Caudovirales phage</name>
    <dbReference type="NCBI Taxonomy" id="2100421"/>
    <lineage>
        <taxon>Viruses</taxon>
        <taxon>Duplodnaviria</taxon>
        <taxon>Heunggongvirae</taxon>
        <taxon>Uroviricota</taxon>
        <taxon>Caudoviricetes</taxon>
        <taxon>Peduoviridae</taxon>
        <taxon>Maltschvirus</taxon>
        <taxon>Maltschvirus maltsch</taxon>
    </lineage>
</organism>
<accession>A0A6J5M062</accession>
<dbReference type="SMART" id="SM00834">
    <property type="entry name" value="CxxC_CXXC_SSSS"/>
    <property type="match status" value="1"/>
</dbReference>
<evidence type="ECO:0000259" key="1">
    <source>
        <dbReference type="SMART" id="SM00834"/>
    </source>
</evidence>
<proteinExistence type="predicted"/>
<dbReference type="EMBL" id="LR796377">
    <property type="protein sequence ID" value="CAB4140048.1"/>
    <property type="molecule type" value="Genomic_DNA"/>
</dbReference>